<keyword evidence="4" id="KW-0472">Membrane</keyword>
<dbReference type="Gene3D" id="1.25.40.390">
    <property type="match status" value="1"/>
</dbReference>
<dbReference type="GO" id="GO:0009279">
    <property type="term" value="C:cell outer membrane"/>
    <property type="evidence" value="ECO:0007669"/>
    <property type="project" value="UniProtKB-SubCell"/>
</dbReference>
<dbReference type="PROSITE" id="PS51257">
    <property type="entry name" value="PROKAR_LIPOPROTEIN"/>
    <property type="match status" value="1"/>
</dbReference>
<accession>A0A1I4YIW5</accession>
<evidence type="ECO:0000259" key="7">
    <source>
        <dbReference type="Pfam" id="PF07980"/>
    </source>
</evidence>
<feature type="domain" description="RagB/SusD" evidence="7">
    <location>
        <begin position="323"/>
        <end position="468"/>
    </location>
</feature>
<name>A0A1I4YIW5_9FLAO</name>
<dbReference type="SUPFAM" id="SSF48452">
    <property type="entry name" value="TPR-like"/>
    <property type="match status" value="1"/>
</dbReference>
<dbReference type="InterPro" id="IPR033985">
    <property type="entry name" value="SusD-like_N"/>
</dbReference>
<evidence type="ECO:0000256" key="6">
    <source>
        <dbReference type="SAM" id="MobiDB-lite"/>
    </source>
</evidence>
<keyword evidence="10" id="KW-1185">Reference proteome</keyword>
<evidence type="ECO:0000256" key="3">
    <source>
        <dbReference type="ARBA" id="ARBA00022729"/>
    </source>
</evidence>
<dbReference type="Pfam" id="PF14322">
    <property type="entry name" value="SusD-like_3"/>
    <property type="match status" value="1"/>
</dbReference>
<dbReference type="OrthoDB" id="621570at2"/>
<evidence type="ECO:0000256" key="5">
    <source>
        <dbReference type="ARBA" id="ARBA00023237"/>
    </source>
</evidence>
<evidence type="ECO:0000256" key="2">
    <source>
        <dbReference type="ARBA" id="ARBA00006275"/>
    </source>
</evidence>
<dbReference type="InterPro" id="IPR012944">
    <property type="entry name" value="SusD_RagB_dom"/>
</dbReference>
<feature type="domain" description="SusD-like N-terminal" evidence="8">
    <location>
        <begin position="24"/>
        <end position="225"/>
    </location>
</feature>
<organism evidence="9 10">
    <name type="scientific">Salegentibacter flavus</name>
    <dbReference type="NCBI Taxonomy" id="287099"/>
    <lineage>
        <taxon>Bacteria</taxon>
        <taxon>Pseudomonadati</taxon>
        <taxon>Bacteroidota</taxon>
        <taxon>Flavobacteriia</taxon>
        <taxon>Flavobacteriales</taxon>
        <taxon>Flavobacteriaceae</taxon>
        <taxon>Salegentibacter</taxon>
    </lineage>
</organism>
<dbReference type="Proteomes" id="UP000199153">
    <property type="component" value="Unassembled WGS sequence"/>
</dbReference>
<evidence type="ECO:0000313" key="10">
    <source>
        <dbReference type="Proteomes" id="UP000199153"/>
    </source>
</evidence>
<reference evidence="9 10" key="1">
    <citation type="submission" date="2016-10" db="EMBL/GenBank/DDBJ databases">
        <authorList>
            <person name="de Groot N.N."/>
        </authorList>
    </citation>
    <scope>NUCLEOTIDE SEQUENCE [LARGE SCALE GENOMIC DNA]</scope>
    <source>
        <strain evidence="9 10">DSM 17794</strain>
    </source>
</reference>
<evidence type="ECO:0000256" key="4">
    <source>
        <dbReference type="ARBA" id="ARBA00023136"/>
    </source>
</evidence>
<evidence type="ECO:0000313" key="9">
    <source>
        <dbReference type="EMBL" id="SFN37499.1"/>
    </source>
</evidence>
<dbReference type="STRING" id="287099.SAMN05660413_00740"/>
<evidence type="ECO:0000259" key="8">
    <source>
        <dbReference type="Pfam" id="PF14322"/>
    </source>
</evidence>
<dbReference type="Pfam" id="PF07980">
    <property type="entry name" value="SusD_RagB"/>
    <property type="match status" value="1"/>
</dbReference>
<dbReference type="AlphaFoldDB" id="A0A1I4YIW5"/>
<comment type="subcellular location">
    <subcellularLocation>
        <location evidence="1">Cell outer membrane</location>
    </subcellularLocation>
</comment>
<dbReference type="InterPro" id="IPR011990">
    <property type="entry name" value="TPR-like_helical_dom_sf"/>
</dbReference>
<keyword evidence="3" id="KW-0732">Signal</keyword>
<proteinExistence type="inferred from homology"/>
<gene>
    <name evidence="9" type="ORF">SAMN05660413_00740</name>
</gene>
<comment type="similarity">
    <text evidence="2">Belongs to the SusD family.</text>
</comment>
<evidence type="ECO:0000256" key="1">
    <source>
        <dbReference type="ARBA" id="ARBA00004442"/>
    </source>
</evidence>
<feature type="region of interest" description="Disordered" evidence="6">
    <location>
        <begin position="442"/>
        <end position="468"/>
    </location>
</feature>
<sequence>MKNYFLIILLIFTISLGFISCEEFLEVETPDYKLDSKAVFSDDQTAQSALNGLFNQLFNTSYANGGSQSVSFLSALSVDNFTLTSTTQDVIEFHQNQISPDNNYNLTLWSGSYNIIYQANALLNGIDNNNSLSQGLKDKIEGSSKFIRGLTYFYLVKLYGDVPLILSTNYEENALVSRNSKDKILYQILNDLEDAALLLEEEYPNGDRTRPNYFTVQALLAKVHLHLKNWDNAEFYSSKVIDATSYYDLLNDLDEVFLANSKEAIWQISPIGWGNSFTHTRDGNLLTKTPTSNNPVVLSENFLEVFNDSLDIRYQNWISPFFTETDTLYFPNKYKIQYDASGGEIAEYSMVMRLAEQYLIRAEVRARLGNLTGSIQDINKIKTRAGLSQIDKFQNELTKETLLEEILLERRRELFTEWGHRWFDLQRYGRSEILQNKENSNWTSTSNLLPIPSEEREKNPNLSQNPGY</sequence>
<dbReference type="RefSeq" id="WP_093406028.1">
    <property type="nucleotide sequence ID" value="NZ_FOVL01000003.1"/>
</dbReference>
<protein>
    <submittedName>
        <fullName evidence="9">Starch-binding associating with outer membrane</fullName>
    </submittedName>
</protein>
<dbReference type="EMBL" id="FOVL01000003">
    <property type="protein sequence ID" value="SFN37499.1"/>
    <property type="molecule type" value="Genomic_DNA"/>
</dbReference>
<dbReference type="CDD" id="cd08977">
    <property type="entry name" value="SusD"/>
    <property type="match status" value="1"/>
</dbReference>
<keyword evidence="5" id="KW-0998">Cell outer membrane</keyword>